<reference evidence="6 7" key="1">
    <citation type="submission" date="2018-12" db="EMBL/GenBank/DDBJ databases">
        <title>Bacillus yapensis draft genome sequence.</title>
        <authorList>
            <person name="Yu L."/>
            <person name="Xu X."/>
            <person name="Tang X."/>
        </authorList>
    </citation>
    <scope>NUCLEOTIDE SEQUENCE [LARGE SCALE GENOMIC DNA]</scope>
    <source>
        <strain evidence="6 7">XXST-01</strain>
    </source>
</reference>
<evidence type="ECO:0000256" key="1">
    <source>
        <dbReference type="ARBA" id="ARBA00004141"/>
    </source>
</evidence>
<evidence type="ECO:0000256" key="4">
    <source>
        <dbReference type="ARBA" id="ARBA00023136"/>
    </source>
</evidence>
<name>A0A431WC16_9BACI</name>
<sequence>MIVRFLRESTVASWLLLILRLYWGYSWLISGWGKIADGFDASGFLKGAVANPVQGTNGVVYGWWTSFLERFALPNAGLFNVMIPWGEFLVGLGLILGCLTTAAAFFGILMNFSFLLSGTISHNPTDILMGMFILVAGYNAGRIGLDYFIGRYFKRDTALERRPIGEH</sequence>
<evidence type="ECO:0000256" key="5">
    <source>
        <dbReference type="SAM" id="Phobius"/>
    </source>
</evidence>
<evidence type="ECO:0000313" key="6">
    <source>
        <dbReference type="EMBL" id="RTR33040.1"/>
    </source>
</evidence>
<protein>
    <submittedName>
        <fullName evidence="6">DoxX family protein</fullName>
    </submittedName>
</protein>
<dbReference type="RefSeq" id="WP_126408217.1">
    <property type="nucleotide sequence ID" value="NZ_RXNT01000005.1"/>
</dbReference>
<dbReference type="PANTHER" id="PTHR39157">
    <property type="entry name" value="INTEGRAL MEMBRANE PROTEIN-RELATED"/>
    <property type="match status" value="1"/>
</dbReference>
<dbReference type="AlphaFoldDB" id="A0A431WC16"/>
<dbReference type="Proteomes" id="UP000271374">
    <property type="component" value="Unassembled WGS sequence"/>
</dbReference>
<keyword evidence="2 5" id="KW-0812">Transmembrane</keyword>
<accession>A0A431WC16</accession>
<feature type="transmembrane region" description="Helical" evidence="5">
    <location>
        <begin position="88"/>
        <end position="115"/>
    </location>
</feature>
<comment type="caution">
    <text evidence="6">The sequence shown here is derived from an EMBL/GenBank/DDBJ whole genome shotgun (WGS) entry which is preliminary data.</text>
</comment>
<dbReference type="PANTHER" id="PTHR39157:SF1">
    <property type="entry name" value="DOXX FAMILY PROTEIN"/>
    <property type="match status" value="1"/>
</dbReference>
<keyword evidence="4 5" id="KW-0472">Membrane</keyword>
<gene>
    <name evidence="6" type="ORF">EKG37_08240</name>
</gene>
<comment type="subcellular location">
    <subcellularLocation>
        <location evidence="1">Membrane</location>
        <topology evidence="1">Multi-pass membrane protein</topology>
    </subcellularLocation>
</comment>
<organism evidence="6 7">
    <name type="scientific">Bacillus yapensis</name>
    <dbReference type="NCBI Taxonomy" id="2492960"/>
    <lineage>
        <taxon>Bacteria</taxon>
        <taxon>Bacillati</taxon>
        <taxon>Bacillota</taxon>
        <taxon>Bacilli</taxon>
        <taxon>Bacillales</taxon>
        <taxon>Bacillaceae</taxon>
        <taxon>Bacillus</taxon>
    </lineage>
</organism>
<dbReference type="EMBL" id="RXNT01000005">
    <property type="protein sequence ID" value="RTR33040.1"/>
    <property type="molecule type" value="Genomic_DNA"/>
</dbReference>
<evidence type="ECO:0000256" key="3">
    <source>
        <dbReference type="ARBA" id="ARBA00022989"/>
    </source>
</evidence>
<feature type="transmembrane region" description="Helical" evidence="5">
    <location>
        <begin position="12"/>
        <end position="29"/>
    </location>
</feature>
<dbReference type="InterPro" id="IPR032808">
    <property type="entry name" value="DoxX"/>
</dbReference>
<keyword evidence="3 5" id="KW-1133">Transmembrane helix</keyword>
<dbReference type="GO" id="GO:0016020">
    <property type="term" value="C:membrane"/>
    <property type="evidence" value="ECO:0007669"/>
    <property type="project" value="UniProtKB-SubCell"/>
</dbReference>
<dbReference type="Pfam" id="PF07681">
    <property type="entry name" value="DoxX"/>
    <property type="match status" value="1"/>
</dbReference>
<proteinExistence type="predicted"/>
<evidence type="ECO:0000313" key="7">
    <source>
        <dbReference type="Proteomes" id="UP000271374"/>
    </source>
</evidence>
<evidence type="ECO:0000256" key="2">
    <source>
        <dbReference type="ARBA" id="ARBA00022692"/>
    </source>
</evidence>
<keyword evidence="7" id="KW-1185">Reference proteome</keyword>
<dbReference type="OrthoDB" id="26941at2"/>
<feature type="transmembrane region" description="Helical" evidence="5">
    <location>
        <begin position="127"/>
        <end position="145"/>
    </location>
</feature>